<comment type="caution">
    <text evidence="2">The sequence shown here is derived from an EMBL/GenBank/DDBJ whole genome shotgun (WGS) entry which is preliminary data.</text>
</comment>
<feature type="compositionally biased region" description="Polar residues" evidence="1">
    <location>
        <begin position="88"/>
        <end position="98"/>
    </location>
</feature>
<gene>
    <name evidence="2" type="ORF">F8388_007914</name>
</gene>
<organism evidence="2 3">
    <name type="scientific">Cannabis sativa</name>
    <name type="common">Hemp</name>
    <name type="synonym">Marijuana</name>
    <dbReference type="NCBI Taxonomy" id="3483"/>
    <lineage>
        <taxon>Eukaryota</taxon>
        <taxon>Viridiplantae</taxon>
        <taxon>Streptophyta</taxon>
        <taxon>Embryophyta</taxon>
        <taxon>Tracheophyta</taxon>
        <taxon>Spermatophyta</taxon>
        <taxon>Magnoliopsida</taxon>
        <taxon>eudicotyledons</taxon>
        <taxon>Gunneridae</taxon>
        <taxon>Pentapetalae</taxon>
        <taxon>rosids</taxon>
        <taxon>fabids</taxon>
        <taxon>Rosales</taxon>
        <taxon>Cannabaceae</taxon>
        <taxon>Cannabis</taxon>
    </lineage>
</organism>
<sequence length="414" mass="45086">MEMAEVAMILPPLTVLPPSAASEFNFDSNCSSPYITAPSSPQRFGNFFFSAPTSPTRVSAVAVATATATAAASLYGVDISLISADTISPRNSSASTNIPFKWEQKPGIPKGINTNDNDDDDDDDFEFDFSGQLEKGSLSMADELFDGGKIRPLKPPPRNYDSSGPNSSVNSPRSRISQGKKMVQDVLMSPRRKRDENFDPFAAAIEETRKNSNQDREPNAENKLGRGRERSSARIKGTRSLSPMRVSDALLFDPEENSSDQFSGKIISDPNSTSNNSRSAYSSILSAISFANRKWKLKDLLLFRSASEGRASSVSESFRKYAVLSKKPAPAPAPVPEDVRNSSFRSTDSVGSVSSRRRGTPVSAHELHYTVNRAVSEEMKKKTFLPYKQGLLGCLGFNPGVHEISRSFGSLSRA</sequence>
<dbReference type="PANTHER" id="PTHR33095:SF81">
    <property type="entry name" value="OS07G0619500 PROTEIN"/>
    <property type="match status" value="1"/>
</dbReference>
<feature type="region of interest" description="Disordered" evidence="1">
    <location>
        <begin position="327"/>
        <end position="362"/>
    </location>
</feature>
<feature type="compositionally biased region" description="Basic and acidic residues" evidence="1">
    <location>
        <begin position="206"/>
        <end position="232"/>
    </location>
</feature>
<feature type="region of interest" description="Disordered" evidence="1">
    <location>
        <begin position="88"/>
        <end position="129"/>
    </location>
</feature>
<evidence type="ECO:0000313" key="2">
    <source>
        <dbReference type="EMBL" id="KAF4374008.1"/>
    </source>
</evidence>
<evidence type="ECO:0000256" key="1">
    <source>
        <dbReference type="SAM" id="MobiDB-lite"/>
    </source>
</evidence>
<evidence type="ECO:0008006" key="4">
    <source>
        <dbReference type="Google" id="ProtNLM"/>
    </source>
</evidence>
<dbReference type="PANTHER" id="PTHR33095">
    <property type="entry name" value="OS07G0619500 PROTEIN"/>
    <property type="match status" value="1"/>
</dbReference>
<dbReference type="AlphaFoldDB" id="A0A7J6FTQ7"/>
<feature type="region of interest" description="Disordered" evidence="1">
    <location>
        <begin position="146"/>
        <end position="241"/>
    </location>
</feature>
<name>A0A7J6FTQ7_CANSA</name>
<reference evidence="2 3" key="1">
    <citation type="journal article" date="2020" name="bioRxiv">
        <title>Sequence and annotation of 42 cannabis genomes reveals extensive copy number variation in cannabinoid synthesis and pathogen resistance genes.</title>
        <authorList>
            <person name="Mckernan K.J."/>
            <person name="Helbert Y."/>
            <person name="Kane L.T."/>
            <person name="Ebling H."/>
            <person name="Zhang L."/>
            <person name="Liu B."/>
            <person name="Eaton Z."/>
            <person name="Mclaughlin S."/>
            <person name="Kingan S."/>
            <person name="Baybayan P."/>
            <person name="Concepcion G."/>
            <person name="Jordan M."/>
            <person name="Riva A."/>
            <person name="Barbazuk W."/>
            <person name="Harkins T."/>
        </authorList>
    </citation>
    <scope>NUCLEOTIDE SEQUENCE [LARGE SCALE GENOMIC DNA]</scope>
    <source>
        <strain evidence="3">cv. Jamaican Lion 4</strain>
        <tissue evidence="2">Leaf</tissue>
    </source>
</reference>
<accession>A0A7J6FTQ7</accession>
<feature type="compositionally biased region" description="Low complexity" evidence="1">
    <location>
        <begin position="342"/>
        <end position="354"/>
    </location>
</feature>
<feature type="compositionally biased region" description="Polar residues" evidence="1">
    <location>
        <begin position="160"/>
        <end position="177"/>
    </location>
</feature>
<evidence type="ECO:0000313" key="3">
    <source>
        <dbReference type="Proteomes" id="UP000525078"/>
    </source>
</evidence>
<dbReference type="Proteomes" id="UP000525078">
    <property type="component" value="Unassembled WGS sequence"/>
</dbReference>
<dbReference type="InterPro" id="IPR012442">
    <property type="entry name" value="DUF1645_plant"/>
</dbReference>
<protein>
    <recommendedName>
        <fullName evidence="4">Calmodulin-binding protein</fullName>
    </recommendedName>
</protein>
<proteinExistence type="predicted"/>
<dbReference type="Pfam" id="PF07816">
    <property type="entry name" value="DUF1645"/>
    <property type="match status" value="1"/>
</dbReference>
<feature type="compositionally biased region" description="Acidic residues" evidence="1">
    <location>
        <begin position="116"/>
        <end position="127"/>
    </location>
</feature>
<dbReference type="EMBL" id="JAATIP010000098">
    <property type="protein sequence ID" value="KAF4374008.1"/>
    <property type="molecule type" value="Genomic_DNA"/>
</dbReference>
<feature type="region of interest" description="Disordered" evidence="1">
    <location>
        <begin position="255"/>
        <end position="278"/>
    </location>
</feature>